<keyword evidence="5" id="KW-0460">Magnesium</keyword>
<protein>
    <recommendedName>
        <fullName evidence="10">Beta-phosphoglucomutase</fullName>
        <ecNumber evidence="9">5.4.2.6</ecNumber>
    </recommendedName>
</protein>
<reference evidence="12" key="1">
    <citation type="submission" date="2016-10" db="EMBL/GenBank/DDBJ databases">
        <authorList>
            <person name="Varghese N."/>
            <person name="Submissions S."/>
        </authorList>
    </citation>
    <scope>NUCLEOTIDE SEQUENCE [LARGE SCALE GENOMIC DNA]</scope>
    <source>
        <strain evidence="12">DSM 23920</strain>
    </source>
</reference>
<dbReference type="SUPFAM" id="SSF56784">
    <property type="entry name" value="HAD-like"/>
    <property type="match status" value="1"/>
</dbReference>
<dbReference type="EMBL" id="FNRL01000003">
    <property type="protein sequence ID" value="SEA16132.1"/>
    <property type="molecule type" value="Genomic_DNA"/>
</dbReference>
<evidence type="ECO:0000256" key="7">
    <source>
        <dbReference type="ARBA" id="ARBA00023277"/>
    </source>
</evidence>
<dbReference type="InterPro" id="IPR036412">
    <property type="entry name" value="HAD-like_sf"/>
</dbReference>
<keyword evidence="12" id="KW-1185">Reference proteome</keyword>
<dbReference type="SFLD" id="SFLDG01129">
    <property type="entry name" value="C1.5:_HAD__Beta-PGM__Phosphata"/>
    <property type="match status" value="1"/>
</dbReference>
<keyword evidence="7" id="KW-0119">Carbohydrate metabolism</keyword>
<dbReference type="InterPro" id="IPR023198">
    <property type="entry name" value="PGP-like_dom2"/>
</dbReference>
<evidence type="ECO:0000256" key="8">
    <source>
        <dbReference type="ARBA" id="ARBA00044926"/>
    </source>
</evidence>
<dbReference type="NCBIfam" id="TIGR02009">
    <property type="entry name" value="PGMB-YQAB-SF"/>
    <property type="match status" value="1"/>
</dbReference>
<comment type="similarity">
    <text evidence="2">Belongs to the HAD-like hydrolase superfamily. CbbY/CbbZ/Gph/YieH family.</text>
</comment>
<dbReference type="OrthoDB" id="9797743at2"/>
<organism evidence="11 12">
    <name type="scientific">Chitinophaga terrae</name>
    <name type="common">ex Kim and Jung 2007</name>
    <dbReference type="NCBI Taxonomy" id="408074"/>
    <lineage>
        <taxon>Bacteria</taxon>
        <taxon>Pseudomonadati</taxon>
        <taxon>Bacteroidota</taxon>
        <taxon>Chitinophagia</taxon>
        <taxon>Chitinophagales</taxon>
        <taxon>Chitinophagaceae</taxon>
        <taxon>Chitinophaga</taxon>
    </lineage>
</organism>
<evidence type="ECO:0000256" key="5">
    <source>
        <dbReference type="ARBA" id="ARBA00022842"/>
    </source>
</evidence>
<keyword evidence="4" id="KW-0479">Metal-binding</keyword>
<evidence type="ECO:0000256" key="1">
    <source>
        <dbReference type="ARBA" id="ARBA00001946"/>
    </source>
</evidence>
<dbReference type="InterPro" id="IPR051600">
    <property type="entry name" value="Beta-PGM-like"/>
</dbReference>
<gene>
    <name evidence="11" type="ORF">SAMN05660909_01018</name>
</gene>
<comment type="cofactor">
    <cofactor evidence="1">
        <name>Mg(2+)</name>
        <dbReference type="ChEBI" id="CHEBI:18420"/>
    </cofactor>
</comment>
<keyword evidence="11" id="KW-0378">Hydrolase</keyword>
<evidence type="ECO:0000256" key="6">
    <source>
        <dbReference type="ARBA" id="ARBA00023235"/>
    </source>
</evidence>
<dbReference type="GO" id="GO:0008801">
    <property type="term" value="F:beta-phosphoglucomutase activity"/>
    <property type="evidence" value="ECO:0007669"/>
    <property type="project" value="UniProtKB-EC"/>
</dbReference>
<dbReference type="RefSeq" id="WP_089759422.1">
    <property type="nucleotide sequence ID" value="NZ_BKAT01000002.1"/>
</dbReference>
<evidence type="ECO:0000256" key="4">
    <source>
        <dbReference type="ARBA" id="ARBA00022723"/>
    </source>
</evidence>
<dbReference type="SFLD" id="SFLDG01135">
    <property type="entry name" value="C1.5.6:_HAD__Beta-PGM__Phospha"/>
    <property type="match status" value="1"/>
</dbReference>
<dbReference type="PANTHER" id="PTHR46193:SF18">
    <property type="entry name" value="HEXITOL PHOSPHATASE B"/>
    <property type="match status" value="1"/>
</dbReference>
<evidence type="ECO:0000313" key="11">
    <source>
        <dbReference type="EMBL" id="SEA16132.1"/>
    </source>
</evidence>
<dbReference type="NCBIfam" id="TIGR01509">
    <property type="entry name" value="HAD-SF-IA-v3"/>
    <property type="match status" value="1"/>
</dbReference>
<dbReference type="Proteomes" id="UP000199656">
    <property type="component" value="Unassembled WGS sequence"/>
</dbReference>
<dbReference type="CDD" id="cd07505">
    <property type="entry name" value="HAD_BPGM-like"/>
    <property type="match status" value="1"/>
</dbReference>
<keyword evidence="6" id="KW-0413">Isomerase</keyword>
<name>A0A1H3YYI6_9BACT</name>
<keyword evidence="3" id="KW-0597">Phosphoprotein</keyword>
<dbReference type="Gene3D" id="1.10.150.240">
    <property type="entry name" value="Putative phosphatase, domain 2"/>
    <property type="match status" value="1"/>
</dbReference>
<evidence type="ECO:0000256" key="9">
    <source>
        <dbReference type="ARBA" id="ARBA00044968"/>
    </source>
</evidence>
<dbReference type="GO" id="GO:0046872">
    <property type="term" value="F:metal ion binding"/>
    <property type="evidence" value="ECO:0007669"/>
    <property type="project" value="UniProtKB-KW"/>
</dbReference>
<comment type="catalytic activity">
    <reaction evidence="8">
        <text>beta-D-glucose 1-phosphate = beta-D-glucose 6-phosphate</text>
        <dbReference type="Rhea" id="RHEA:20113"/>
        <dbReference type="ChEBI" id="CHEBI:57684"/>
        <dbReference type="ChEBI" id="CHEBI:58247"/>
        <dbReference type="EC" id="5.4.2.6"/>
    </reaction>
</comment>
<dbReference type="Pfam" id="PF00702">
    <property type="entry name" value="Hydrolase"/>
    <property type="match status" value="1"/>
</dbReference>
<evidence type="ECO:0000313" key="12">
    <source>
        <dbReference type="Proteomes" id="UP000199656"/>
    </source>
</evidence>
<dbReference type="STRING" id="408074.SAMN05660909_01018"/>
<dbReference type="Gene3D" id="3.40.50.1000">
    <property type="entry name" value="HAD superfamily/HAD-like"/>
    <property type="match status" value="1"/>
</dbReference>
<dbReference type="EC" id="5.4.2.6" evidence="9"/>
<dbReference type="SFLD" id="SFLDS00003">
    <property type="entry name" value="Haloacid_Dehalogenase"/>
    <property type="match status" value="1"/>
</dbReference>
<sequence>MKGKYKAFLFDMNGTMINDMEFHLEGWYNMLQTLGASLSREQVRGHMYGKNEELLVRVFGKDHFTLEEMMDIAHRKEVLYQEAFRPHLALIEGLPAFLSKAREQQIPMAIGTAANQFNIDFVLDNLHIRDYFQAVISAEDVVMSKPDPEVFLKCAAALNADPVSCLVFEDAPKGVEAARNAGMKAVVLTTMHTREEFAAYDNIEAFVSDYTDPVLQHLF</sequence>
<dbReference type="InterPro" id="IPR023214">
    <property type="entry name" value="HAD_sf"/>
</dbReference>
<dbReference type="GO" id="GO:0016787">
    <property type="term" value="F:hydrolase activity"/>
    <property type="evidence" value="ECO:0007669"/>
    <property type="project" value="UniProtKB-KW"/>
</dbReference>
<dbReference type="PANTHER" id="PTHR46193">
    <property type="entry name" value="6-PHOSPHOGLUCONATE PHOSPHATASE"/>
    <property type="match status" value="1"/>
</dbReference>
<dbReference type="AlphaFoldDB" id="A0A1H3YYI6"/>
<dbReference type="InterPro" id="IPR006439">
    <property type="entry name" value="HAD-SF_hydro_IA"/>
</dbReference>
<proteinExistence type="inferred from homology"/>
<evidence type="ECO:0000256" key="2">
    <source>
        <dbReference type="ARBA" id="ARBA00006171"/>
    </source>
</evidence>
<evidence type="ECO:0000256" key="10">
    <source>
        <dbReference type="ARBA" id="ARBA00044991"/>
    </source>
</evidence>
<evidence type="ECO:0000256" key="3">
    <source>
        <dbReference type="ARBA" id="ARBA00022553"/>
    </source>
</evidence>
<dbReference type="InterPro" id="IPR010976">
    <property type="entry name" value="B-phosphoglucomutase_hydrolase"/>
</dbReference>
<accession>A0A1H3YYI6</accession>